<dbReference type="RefSeq" id="WP_068690009.1">
    <property type="nucleotide sequence ID" value="NZ_CP063196.1"/>
</dbReference>
<name>A0AA97M3R8_9ACTN</name>
<accession>A0AA97M3R8</accession>
<protein>
    <submittedName>
        <fullName evidence="1">Uncharacterized protein</fullName>
    </submittedName>
</protein>
<dbReference type="AlphaFoldDB" id="A0AA97M3R8"/>
<keyword evidence="2" id="KW-1185">Reference proteome</keyword>
<dbReference type="Proteomes" id="UP000265719">
    <property type="component" value="Chromosome"/>
</dbReference>
<proteinExistence type="predicted"/>
<evidence type="ECO:0000313" key="2">
    <source>
        <dbReference type="Proteomes" id="UP000265719"/>
    </source>
</evidence>
<dbReference type="KEGG" id="thao:NI17_021330"/>
<gene>
    <name evidence="1" type="ORF">NI17_021330</name>
</gene>
<dbReference type="EMBL" id="CP063196">
    <property type="protein sequence ID" value="UOE19255.1"/>
    <property type="molecule type" value="Genomic_DNA"/>
</dbReference>
<organism evidence="1 2">
    <name type="scientific">Thermobifida halotolerans</name>
    <dbReference type="NCBI Taxonomy" id="483545"/>
    <lineage>
        <taxon>Bacteria</taxon>
        <taxon>Bacillati</taxon>
        <taxon>Actinomycetota</taxon>
        <taxon>Actinomycetes</taxon>
        <taxon>Streptosporangiales</taxon>
        <taxon>Nocardiopsidaceae</taxon>
        <taxon>Thermobifida</taxon>
    </lineage>
</organism>
<reference evidence="1" key="1">
    <citation type="submission" date="2020-10" db="EMBL/GenBank/DDBJ databases">
        <title>De novo genome project of the cellulose decomposer Thermobifida halotolerans type strain.</title>
        <authorList>
            <person name="Nagy I."/>
            <person name="Horvath B."/>
            <person name="Kukolya J."/>
            <person name="Nagy I."/>
            <person name="Orsini M."/>
        </authorList>
    </citation>
    <scope>NUCLEOTIDE SEQUENCE</scope>
    <source>
        <strain evidence="1">DSM 44931</strain>
    </source>
</reference>
<sequence>MPIRPHYLAAMAATIARASDIAARRSGAPVTVHYESGHRQVIEAATPHRLVRDQGGIVAVEADADTGYSLYAGAACHPILILRSDRGGVEFDIPVRAGSIRVEDALEHSPERAIRHGRG</sequence>
<evidence type="ECO:0000313" key="1">
    <source>
        <dbReference type="EMBL" id="UOE19255.1"/>
    </source>
</evidence>